<evidence type="ECO:0000313" key="4">
    <source>
        <dbReference type="EMBL" id="SMF61075.1"/>
    </source>
</evidence>
<dbReference type="Pfam" id="PF13975">
    <property type="entry name" value="gag-asp_proteas"/>
    <property type="match status" value="1"/>
</dbReference>
<dbReference type="EMBL" id="LT840185">
    <property type="protein sequence ID" value="SMF61075.1"/>
    <property type="molecule type" value="Genomic_DNA"/>
</dbReference>
<dbReference type="PROSITE" id="PS00141">
    <property type="entry name" value="ASP_PROTEASE"/>
    <property type="match status" value="1"/>
</dbReference>
<keyword evidence="2" id="KW-0812">Transmembrane</keyword>
<gene>
    <name evidence="4" type="ORF">SAMN06295910_0110</name>
</gene>
<feature type="transmembrane region" description="Helical" evidence="2">
    <location>
        <begin position="35"/>
        <end position="53"/>
    </location>
</feature>
<keyword evidence="5" id="KW-1185">Reference proteome</keyword>
<dbReference type="Gene3D" id="2.40.70.10">
    <property type="entry name" value="Acid Proteases"/>
    <property type="match status" value="1"/>
</dbReference>
<protein>
    <submittedName>
        <fullName evidence="4">Aspartyl protease family protein</fullName>
    </submittedName>
</protein>
<dbReference type="InterPro" id="IPR001995">
    <property type="entry name" value="Peptidase_A2_cat"/>
</dbReference>
<name>A0A1X7FYF9_9SPHN</name>
<dbReference type="InterPro" id="IPR011969">
    <property type="entry name" value="Clan_AA_Asp_peptidase_C"/>
</dbReference>
<reference evidence="5" key="1">
    <citation type="submission" date="2017-04" db="EMBL/GenBank/DDBJ databases">
        <authorList>
            <person name="Varghese N."/>
            <person name="Submissions S."/>
        </authorList>
    </citation>
    <scope>NUCLEOTIDE SEQUENCE [LARGE SCALE GENOMIC DNA]</scope>
    <source>
        <strain evidence="5">Dd16</strain>
    </source>
</reference>
<evidence type="ECO:0000256" key="1">
    <source>
        <dbReference type="ARBA" id="ARBA00022801"/>
    </source>
</evidence>
<dbReference type="CDD" id="cd05483">
    <property type="entry name" value="retropepsin_like_bacteria"/>
    <property type="match status" value="1"/>
</dbReference>
<dbReference type="RefSeq" id="WP_085217029.1">
    <property type="nucleotide sequence ID" value="NZ_LT840185.1"/>
</dbReference>
<keyword evidence="1" id="KW-0378">Hydrolase</keyword>
<dbReference type="InterPro" id="IPR021109">
    <property type="entry name" value="Peptidase_aspartic_dom_sf"/>
</dbReference>
<keyword evidence="2" id="KW-1133">Transmembrane helix</keyword>
<dbReference type="InterPro" id="IPR034122">
    <property type="entry name" value="Retropepsin-like_bacterial"/>
</dbReference>
<accession>A0A1X7FYF9</accession>
<keyword evidence="2" id="KW-0472">Membrane</keyword>
<feature type="transmembrane region" description="Helical" evidence="2">
    <location>
        <begin position="12"/>
        <end position="29"/>
    </location>
</feature>
<feature type="domain" description="Peptidase A2" evidence="3">
    <location>
        <begin position="102"/>
        <end position="181"/>
    </location>
</feature>
<dbReference type="AlphaFoldDB" id="A0A1X7FYF9"/>
<dbReference type="OrthoDB" id="7595324at2"/>
<dbReference type="InterPro" id="IPR001969">
    <property type="entry name" value="Aspartic_peptidase_AS"/>
</dbReference>
<dbReference type="GO" id="GO:0004190">
    <property type="term" value="F:aspartic-type endopeptidase activity"/>
    <property type="evidence" value="ECO:0007669"/>
    <property type="project" value="InterPro"/>
</dbReference>
<dbReference type="SUPFAM" id="SSF50630">
    <property type="entry name" value="Acid proteases"/>
    <property type="match status" value="1"/>
</dbReference>
<sequence length="217" mass="23035">MTWDVSAEWQPLALYAVVGALLLALLFRLPFIGGLLRSLFSLALLGLCLFLLLQQAPFDANLSRLTAPFGLDRQQVEGGEVRIPLSGDGHYWANVSLDGVERRMLIDSGATVTALSEATARAMALEPDAGLLPVVMQTAGGLVTVRTATLSRMQLGPIEARNLKVVISPALGDFDVLGMNFLSRLAGWRVENSVLILTGSNGTADSNAVPFSARSGA</sequence>
<dbReference type="Proteomes" id="UP000192934">
    <property type="component" value="Chromosome I"/>
</dbReference>
<dbReference type="GO" id="GO:0006508">
    <property type="term" value="P:proteolysis"/>
    <property type="evidence" value="ECO:0007669"/>
    <property type="project" value="UniProtKB-KW"/>
</dbReference>
<evidence type="ECO:0000313" key="5">
    <source>
        <dbReference type="Proteomes" id="UP000192934"/>
    </source>
</evidence>
<dbReference type="STRING" id="941907.SAMN06295910_0110"/>
<evidence type="ECO:0000259" key="3">
    <source>
        <dbReference type="PROSITE" id="PS50175"/>
    </source>
</evidence>
<dbReference type="NCBIfam" id="TIGR02281">
    <property type="entry name" value="clan_AA_DTGA"/>
    <property type="match status" value="1"/>
</dbReference>
<keyword evidence="4" id="KW-0645">Protease</keyword>
<dbReference type="PROSITE" id="PS50175">
    <property type="entry name" value="ASP_PROT_RETROV"/>
    <property type="match status" value="1"/>
</dbReference>
<evidence type="ECO:0000256" key="2">
    <source>
        <dbReference type="SAM" id="Phobius"/>
    </source>
</evidence>
<proteinExistence type="predicted"/>
<organism evidence="4 5">
    <name type="scientific">Allosphingosinicella indica</name>
    <dbReference type="NCBI Taxonomy" id="941907"/>
    <lineage>
        <taxon>Bacteria</taxon>
        <taxon>Pseudomonadati</taxon>
        <taxon>Pseudomonadota</taxon>
        <taxon>Alphaproteobacteria</taxon>
        <taxon>Sphingomonadales</taxon>
        <taxon>Sphingomonadaceae</taxon>
        <taxon>Allosphingosinicella</taxon>
    </lineage>
</organism>